<feature type="compositionally biased region" description="Basic and acidic residues" evidence="5">
    <location>
        <begin position="297"/>
        <end position="306"/>
    </location>
</feature>
<comment type="caution">
    <text evidence="7">The sequence shown here is derived from an EMBL/GenBank/DDBJ whole genome shotgun (WGS) entry which is preliminary data.</text>
</comment>
<evidence type="ECO:0000256" key="4">
    <source>
        <dbReference type="ARBA" id="ARBA00023119"/>
    </source>
</evidence>
<dbReference type="InterPro" id="IPR008160">
    <property type="entry name" value="Collagen"/>
</dbReference>
<accession>A0A3L8SDG1</accession>
<dbReference type="FunFam" id="2.60.120.1000:FF:000003">
    <property type="entry name" value="Collagen alpha-1(XXVII) chain B"/>
    <property type="match status" value="1"/>
</dbReference>
<dbReference type="GO" id="GO:0005581">
    <property type="term" value="C:collagen trimer"/>
    <property type="evidence" value="ECO:0007669"/>
    <property type="project" value="UniProtKB-KW"/>
</dbReference>
<sequence>MTLFVLRDEGALSYTDVSAFALQGSKGYQGQLGEMGSPGKQGPKGNQGPKGSRGTLGPMGAPGRMGAQGDPGLKGYQGHAGPPGPIGPPGPKGEKGQQGDDGKVEGPQGPPGDRGPVGDRGDRGEPGDTGYPGQEGLDGERGKPGQQGLPGDPGSPGKPGAKGSKGDVGQKGKQGAQGSAGSRGSPGILGLPGPRGVVGRQGQEGAPGVDGLPGKDGVPGMLGEQGDDGEEGVTGMPGKRGNPGVPGLPGAQGPPGFKHIYWVRTTGASMGLDINLGGSRDKLLLVKEDCLDRLAKQGSEDHREEQAFQGALGSQEPKDSRETSVRQDSQGLQDCLGQRAPQETLGSKAFRDHVGHRVSWVFKVQGVLQAHEDTLALRYGLPGVPASFQQDGFGAAFQTLIDSNTALKREGYQHQDLLMLDHGGEIFKTLHYLSNLIQSIKRPLGTKENPARICRDLMNCEQKMTDGTYWIDPNLGCSSDTIQVICNFTNGGQTCLSPVTVSKLDFDIGRVQMNFLRLLSSEVVQHITIHCLNTSVWREGSSERPSEKAVSFRAWNGQVFEARGQLRPEVAADDCKIKDGRWHRTLFSFRTQDPQQLPIVSIHNLPPSEPGQQYHLEVGPVCFL</sequence>
<evidence type="ECO:0000259" key="6">
    <source>
        <dbReference type="PROSITE" id="PS51461"/>
    </source>
</evidence>
<protein>
    <recommendedName>
        <fullName evidence="6">Fibrillar collagen NC1 domain-containing protein</fullName>
    </recommendedName>
</protein>
<dbReference type="InterPro" id="IPR000885">
    <property type="entry name" value="Fib_collagen_C"/>
</dbReference>
<dbReference type="FunFam" id="2.60.120.1000:FF:000006">
    <property type="entry name" value="collagen alpha-1(XXVII) chain isoform X1"/>
    <property type="match status" value="1"/>
</dbReference>
<dbReference type="OrthoDB" id="8939548at2759"/>
<feature type="compositionally biased region" description="Basic and acidic residues" evidence="5">
    <location>
        <begin position="316"/>
        <end position="325"/>
    </location>
</feature>
<feature type="compositionally biased region" description="Basic and acidic residues" evidence="5">
    <location>
        <begin position="116"/>
        <end position="126"/>
    </location>
</feature>
<feature type="region of interest" description="Disordered" evidence="5">
    <location>
        <begin position="297"/>
        <end position="337"/>
    </location>
</feature>
<dbReference type="GO" id="GO:0005615">
    <property type="term" value="C:extracellular space"/>
    <property type="evidence" value="ECO:0007669"/>
    <property type="project" value="TreeGrafter"/>
</dbReference>
<dbReference type="PROSITE" id="PS51461">
    <property type="entry name" value="NC1_FIB"/>
    <property type="match status" value="1"/>
</dbReference>
<feature type="compositionally biased region" description="Low complexity" evidence="5">
    <location>
        <begin position="171"/>
        <end position="186"/>
    </location>
</feature>
<evidence type="ECO:0000256" key="3">
    <source>
        <dbReference type="ARBA" id="ARBA00022530"/>
    </source>
</evidence>
<dbReference type="AlphaFoldDB" id="A0A3L8SDG1"/>
<proteinExistence type="predicted"/>
<evidence type="ECO:0000256" key="1">
    <source>
        <dbReference type="ARBA" id="ARBA00004498"/>
    </source>
</evidence>
<dbReference type="GO" id="GO:0031012">
    <property type="term" value="C:extracellular matrix"/>
    <property type="evidence" value="ECO:0007669"/>
    <property type="project" value="TreeGrafter"/>
</dbReference>
<feature type="compositionally biased region" description="Low complexity" evidence="5">
    <location>
        <begin position="37"/>
        <end position="52"/>
    </location>
</feature>
<keyword evidence="8" id="KW-1185">Reference proteome</keyword>
<feature type="compositionally biased region" description="Basic and acidic residues" evidence="5">
    <location>
        <begin position="92"/>
        <end position="104"/>
    </location>
</feature>
<dbReference type="EMBL" id="QUSF01000027">
    <property type="protein sequence ID" value="RLW00423.1"/>
    <property type="molecule type" value="Genomic_DNA"/>
</dbReference>
<dbReference type="Pfam" id="PF01410">
    <property type="entry name" value="COLFI"/>
    <property type="match status" value="2"/>
</dbReference>
<evidence type="ECO:0000256" key="2">
    <source>
        <dbReference type="ARBA" id="ARBA00022525"/>
    </source>
</evidence>
<evidence type="ECO:0000256" key="5">
    <source>
        <dbReference type="SAM" id="MobiDB-lite"/>
    </source>
</evidence>
<keyword evidence="2" id="KW-0964">Secreted</keyword>
<feature type="domain" description="Fibrillar collagen NC1" evidence="6">
    <location>
        <begin position="424"/>
        <end position="624"/>
    </location>
</feature>
<name>A0A3L8SDG1_CHLGU</name>
<dbReference type="GO" id="GO:0030198">
    <property type="term" value="P:extracellular matrix organization"/>
    <property type="evidence" value="ECO:0007669"/>
    <property type="project" value="TreeGrafter"/>
</dbReference>
<evidence type="ECO:0000313" key="7">
    <source>
        <dbReference type="EMBL" id="RLW00423.1"/>
    </source>
</evidence>
<evidence type="ECO:0000313" key="8">
    <source>
        <dbReference type="Proteomes" id="UP000276834"/>
    </source>
</evidence>
<organism evidence="7 8">
    <name type="scientific">Chloebia gouldiae</name>
    <name type="common">Gouldian finch</name>
    <name type="synonym">Erythrura gouldiae</name>
    <dbReference type="NCBI Taxonomy" id="44316"/>
    <lineage>
        <taxon>Eukaryota</taxon>
        <taxon>Metazoa</taxon>
        <taxon>Chordata</taxon>
        <taxon>Craniata</taxon>
        <taxon>Vertebrata</taxon>
        <taxon>Euteleostomi</taxon>
        <taxon>Archelosauria</taxon>
        <taxon>Archosauria</taxon>
        <taxon>Dinosauria</taxon>
        <taxon>Saurischia</taxon>
        <taxon>Theropoda</taxon>
        <taxon>Coelurosauria</taxon>
        <taxon>Aves</taxon>
        <taxon>Neognathae</taxon>
        <taxon>Neoaves</taxon>
        <taxon>Telluraves</taxon>
        <taxon>Australaves</taxon>
        <taxon>Passeriformes</taxon>
        <taxon>Passeroidea</taxon>
        <taxon>Passeridae</taxon>
        <taxon>Chloebia</taxon>
    </lineage>
</organism>
<dbReference type="Pfam" id="PF01391">
    <property type="entry name" value="Collagen"/>
    <property type="match status" value="3"/>
</dbReference>
<dbReference type="Proteomes" id="UP000276834">
    <property type="component" value="Unassembled WGS sequence"/>
</dbReference>
<dbReference type="SMART" id="SM00038">
    <property type="entry name" value="COLFI"/>
    <property type="match status" value="1"/>
</dbReference>
<dbReference type="InterPro" id="IPR050149">
    <property type="entry name" value="Collagen_superfamily"/>
</dbReference>
<keyword evidence="3" id="KW-0272">Extracellular matrix</keyword>
<gene>
    <name evidence="7" type="ORF">DV515_00008882</name>
</gene>
<keyword evidence="4" id="KW-0176">Collagen</keyword>
<comment type="subcellular location">
    <subcellularLocation>
        <location evidence="1">Secreted</location>
        <location evidence="1">Extracellular space</location>
        <location evidence="1">Extracellular matrix</location>
    </subcellularLocation>
</comment>
<dbReference type="Gene3D" id="2.60.120.1000">
    <property type="match status" value="2"/>
</dbReference>
<dbReference type="GO" id="GO:0030020">
    <property type="term" value="F:extracellular matrix structural constituent conferring tensile strength"/>
    <property type="evidence" value="ECO:0007669"/>
    <property type="project" value="TreeGrafter"/>
</dbReference>
<dbReference type="PANTHER" id="PTHR24023">
    <property type="entry name" value="COLLAGEN ALPHA"/>
    <property type="match status" value="1"/>
</dbReference>
<dbReference type="PANTHER" id="PTHR24023:SF1082">
    <property type="entry name" value="COLLAGEN TRIPLE HELIX REPEAT"/>
    <property type="match status" value="1"/>
</dbReference>
<reference evidence="7 8" key="1">
    <citation type="journal article" date="2018" name="Proc. R. Soc. B">
        <title>A non-coding region near Follistatin controls head colour polymorphism in the Gouldian finch.</title>
        <authorList>
            <person name="Toomey M.B."/>
            <person name="Marques C.I."/>
            <person name="Andrade P."/>
            <person name="Araujo P.M."/>
            <person name="Sabatino S."/>
            <person name="Gazda M.A."/>
            <person name="Afonso S."/>
            <person name="Lopes R.J."/>
            <person name="Corbo J.C."/>
            <person name="Carneiro M."/>
        </authorList>
    </citation>
    <scope>NUCLEOTIDE SEQUENCE [LARGE SCALE GENOMIC DNA]</scope>
    <source>
        <strain evidence="7">Red01</strain>
        <tissue evidence="7">Muscle</tissue>
    </source>
</reference>
<feature type="region of interest" description="Disordered" evidence="5">
    <location>
        <begin position="28"/>
        <end position="252"/>
    </location>
</feature>
<feature type="compositionally biased region" description="Pro residues" evidence="5">
    <location>
        <begin position="82"/>
        <end position="91"/>
    </location>
</feature>